<accession>A0A5C3MRK0</accession>
<dbReference type="EMBL" id="ML213521">
    <property type="protein sequence ID" value="TFK48079.1"/>
    <property type="molecule type" value="Genomic_DNA"/>
</dbReference>
<evidence type="ECO:0000256" key="4">
    <source>
        <dbReference type="ARBA" id="ARBA00022827"/>
    </source>
</evidence>
<dbReference type="GO" id="GO:0004499">
    <property type="term" value="F:N,N-dimethylaniline monooxygenase activity"/>
    <property type="evidence" value="ECO:0007669"/>
    <property type="project" value="InterPro"/>
</dbReference>
<dbReference type="InterPro" id="IPR050982">
    <property type="entry name" value="Auxin_biosynth/cation_transpt"/>
</dbReference>
<dbReference type="Pfam" id="PF00743">
    <property type="entry name" value="FMO-like"/>
    <property type="match status" value="1"/>
</dbReference>
<dbReference type="SUPFAM" id="SSF51905">
    <property type="entry name" value="FAD/NAD(P)-binding domain"/>
    <property type="match status" value="2"/>
</dbReference>
<keyword evidence="4" id="KW-0274">FAD</keyword>
<proteinExistence type="inferred from homology"/>
<reference evidence="7 8" key="1">
    <citation type="journal article" date="2019" name="Nat. Ecol. Evol.">
        <title>Megaphylogeny resolves global patterns of mushroom evolution.</title>
        <authorList>
            <person name="Varga T."/>
            <person name="Krizsan K."/>
            <person name="Foldi C."/>
            <person name="Dima B."/>
            <person name="Sanchez-Garcia M."/>
            <person name="Sanchez-Ramirez S."/>
            <person name="Szollosi G.J."/>
            <person name="Szarkandi J.G."/>
            <person name="Papp V."/>
            <person name="Albert L."/>
            <person name="Andreopoulos W."/>
            <person name="Angelini C."/>
            <person name="Antonin V."/>
            <person name="Barry K.W."/>
            <person name="Bougher N.L."/>
            <person name="Buchanan P."/>
            <person name="Buyck B."/>
            <person name="Bense V."/>
            <person name="Catcheside P."/>
            <person name="Chovatia M."/>
            <person name="Cooper J."/>
            <person name="Damon W."/>
            <person name="Desjardin D."/>
            <person name="Finy P."/>
            <person name="Geml J."/>
            <person name="Haridas S."/>
            <person name="Hughes K."/>
            <person name="Justo A."/>
            <person name="Karasinski D."/>
            <person name="Kautmanova I."/>
            <person name="Kiss B."/>
            <person name="Kocsube S."/>
            <person name="Kotiranta H."/>
            <person name="LaButti K.M."/>
            <person name="Lechner B.E."/>
            <person name="Liimatainen K."/>
            <person name="Lipzen A."/>
            <person name="Lukacs Z."/>
            <person name="Mihaltcheva S."/>
            <person name="Morgado L.N."/>
            <person name="Niskanen T."/>
            <person name="Noordeloos M.E."/>
            <person name="Ohm R.A."/>
            <person name="Ortiz-Santana B."/>
            <person name="Ovrebo C."/>
            <person name="Racz N."/>
            <person name="Riley R."/>
            <person name="Savchenko A."/>
            <person name="Shiryaev A."/>
            <person name="Soop K."/>
            <person name="Spirin V."/>
            <person name="Szebenyi C."/>
            <person name="Tomsovsky M."/>
            <person name="Tulloss R.E."/>
            <person name="Uehling J."/>
            <person name="Grigoriev I.V."/>
            <person name="Vagvolgyi C."/>
            <person name="Papp T."/>
            <person name="Martin F.M."/>
            <person name="Miettinen O."/>
            <person name="Hibbett D.S."/>
            <person name="Nagy L.G."/>
        </authorList>
    </citation>
    <scope>NUCLEOTIDE SEQUENCE [LARGE SCALE GENOMIC DNA]</scope>
    <source>
        <strain evidence="7 8">OMC1185</strain>
    </source>
</reference>
<evidence type="ECO:0000256" key="1">
    <source>
        <dbReference type="ARBA" id="ARBA00001974"/>
    </source>
</evidence>
<comment type="cofactor">
    <cofactor evidence="1">
        <name>FAD</name>
        <dbReference type="ChEBI" id="CHEBI:57692"/>
    </cofactor>
</comment>
<dbReference type="Proteomes" id="UP000305948">
    <property type="component" value="Unassembled WGS sequence"/>
</dbReference>
<dbReference type="OrthoDB" id="74360at2759"/>
<dbReference type="Gene3D" id="3.50.50.60">
    <property type="entry name" value="FAD/NAD(P)-binding domain"/>
    <property type="match status" value="2"/>
</dbReference>
<name>A0A5C3MRK0_9AGAM</name>
<keyword evidence="5" id="KW-0521">NADP</keyword>
<dbReference type="AlphaFoldDB" id="A0A5C3MRK0"/>
<evidence type="ECO:0000313" key="8">
    <source>
        <dbReference type="Proteomes" id="UP000305948"/>
    </source>
</evidence>
<evidence type="ECO:0000256" key="6">
    <source>
        <dbReference type="ARBA" id="ARBA00023002"/>
    </source>
</evidence>
<evidence type="ECO:0000313" key="7">
    <source>
        <dbReference type="EMBL" id="TFK48079.1"/>
    </source>
</evidence>
<keyword evidence="8" id="KW-1185">Reference proteome</keyword>
<organism evidence="7 8">
    <name type="scientific">Heliocybe sulcata</name>
    <dbReference type="NCBI Taxonomy" id="5364"/>
    <lineage>
        <taxon>Eukaryota</taxon>
        <taxon>Fungi</taxon>
        <taxon>Dikarya</taxon>
        <taxon>Basidiomycota</taxon>
        <taxon>Agaricomycotina</taxon>
        <taxon>Agaricomycetes</taxon>
        <taxon>Gloeophyllales</taxon>
        <taxon>Gloeophyllaceae</taxon>
        <taxon>Heliocybe</taxon>
    </lineage>
</organism>
<gene>
    <name evidence="7" type="ORF">OE88DRAFT_1665163</name>
</gene>
<dbReference type="PANTHER" id="PTHR43539:SF68">
    <property type="entry name" value="FLAVIN-BINDING MONOOXYGENASE-LIKE PROTEIN (AFU_ORTHOLOGUE AFUA_4G09220)"/>
    <property type="match status" value="1"/>
</dbReference>
<dbReference type="InterPro" id="IPR020946">
    <property type="entry name" value="Flavin_mOase-like"/>
</dbReference>
<dbReference type="STRING" id="5364.A0A5C3MRK0"/>
<dbReference type="FunFam" id="3.50.50.60:FF:000023">
    <property type="entry name" value="Dimethylaniline monooxygenase [N-oxide-forming]"/>
    <property type="match status" value="1"/>
</dbReference>
<protein>
    <submittedName>
        <fullName evidence="7">FAD/NAD(P)-binding domain-containing protein</fullName>
    </submittedName>
</protein>
<evidence type="ECO:0000256" key="5">
    <source>
        <dbReference type="ARBA" id="ARBA00022857"/>
    </source>
</evidence>
<dbReference type="PANTHER" id="PTHR43539">
    <property type="entry name" value="FLAVIN-BINDING MONOOXYGENASE-LIKE PROTEIN (AFU_ORTHOLOGUE AFUA_4G09220)"/>
    <property type="match status" value="1"/>
</dbReference>
<dbReference type="GO" id="GO:0050661">
    <property type="term" value="F:NADP binding"/>
    <property type="evidence" value="ECO:0007669"/>
    <property type="project" value="InterPro"/>
</dbReference>
<evidence type="ECO:0000256" key="2">
    <source>
        <dbReference type="ARBA" id="ARBA00009183"/>
    </source>
</evidence>
<keyword evidence="3" id="KW-0285">Flavoprotein</keyword>
<evidence type="ECO:0000256" key="3">
    <source>
        <dbReference type="ARBA" id="ARBA00022630"/>
    </source>
</evidence>
<sequence>MTWDFRTFQTKPRIRPFLQSRLGTSKITSLSLNDSTVQLERPYPDLAWVQALFTFEAAAGKASGVVRLVPVLTSNGRLEWKAHTVLTNLEGLRGFPEKIGSLRDQLPNHGKWLEKRRREIEFLDEEPKVIIVGAGQSGLEIAARLKYLDVPALVVERHPRIGHNWRTRYEALCLHDSVWYDHMPYIPFPPSWPVYTPAMKLADWLESYAHSLELNVWTSSDIARAEQDETTKKWTITIRRGEAGQERTFTVDHLVCALGIGGGFPRMPVYAGMEQFSGRIIHSAHHKTARDHIGKKVVVVGSCTSAHDICAEHAEQGIDVTMVQRSPTYIMSTKEGIPRLLAIYSENGPPTDVADRINASYPNPLMKLMHQRLVKDIAEADKDILQGLERVGFKLGWGEDGSGFLYLAWKKAGGYYLDVGASQMIIDGKIKLKNDSLIDHFTETGISFQDGSELKCDVVIFATGYDQPRDAVIRLLGGKFSDKVKPIWGLNDEGEFNGNWRDLGVPNLWYMIGNLALCRFHSKHLAMQIKALQEGVWDGSRYTA</sequence>
<dbReference type="InterPro" id="IPR036188">
    <property type="entry name" value="FAD/NAD-bd_sf"/>
</dbReference>
<keyword evidence="6" id="KW-0560">Oxidoreductase</keyword>
<comment type="similarity">
    <text evidence="2">Belongs to the FMO family.</text>
</comment>
<dbReference type="GO" id="GO:0050660">
    <property type="term" value="F:flavin adenine dinucleotide binding"/>
    <property type="evidence" value="ECO:0007669"/>
    <property type="project" value="InterPro"/>
</dbReference>